<gene>
    <name evidence="6" type="ORF">CRE_22318</name>
</gene>
<dbReference type="Pfam" id="PF10292">
    <property type="entry name" value="7TM_GPCR_Srab"/>
    <property type="match status" value="1"/>
</dbReference>
<evidence type="ECO:0008006" key="8">
    <source>
        <dbReference type="Google" id="ProtNLM"/>
    </source>
</evidence>
<name>E3ME29_CAERE</name>
<feature type="transmembrane region" description="Helical" evidence="5">
    <location>
        <begin position="294"/>
        <end position="315"/>
    </location>
</feature>
<dbReference type="HOGENOM" id="CLU_785818_0_0_1"/>
<proteinExistence type="predicted"/>
<evidence type="ECO:0000256" key="1">
    <source>
        <dbReference type="ARBA" id="ARBA00004141"/>
    </source>
</evidence>
<evidence type="ECO:0000256" key="4">
    <source>
        <dbReference type="ARBA" id="ARBA00023136"/>
    </source>
</evidence>
<organism evidence="7">
    <name type="scientific">Caenorhabditis remanei</name>
    <name type="common">Caenorhabditis vulgaris</name>
    <dbReference type="NCBI Taxonomy" id="31234"/>
    <lineage>
        <taxon>Eukaryota</taxon>
        <taxon>Metazoa</taxon>
        <taxon>Ecdysozoa</taxon>
        <taxon>Nematoda</taxon>
        <taxon>Chromadorea</taxon>
        <taxon>Rhabditida</taxon>
        <taxon>Rhabditina</taxon>
        <taxon>Rhabditomorpha</taxon>
        <taxon>Rhabditoidea</taxon>
        <taxon>Rhabditidae</taxon>
        <taxon>Peloderinae</taxon>
        <taxon>Caenorhabditis</taxon>
    </lineage>
</organism>
<evidence type="ECO:0000256" key="3">
    <source>
        <dbReference type="ARBA" id="ARBA00022989"/>
    </source>
</evidence>
<dbReference type="InterPro" id="IPR019408">
    <property type="entry name" value="7TM_GPCR_serpentine_rcpt_Srab"/>
</dbReference>
<dbReference type="OMA" id="EWTLWNE"/>
<feature type="transmembrane region" description="Helical" evidence="5">
    <location>
        <begin position="146"/>
        <end position="168"/>
    </location>
</feature>
<dbReference type="FunCoup" id="E3ME29">
    <property type="interactions" value="10"/>
</dbReference>
<evidence type="ECO:0000256" key="2">
    <source>
        <dbReference type="ARBA" id="ARBA00022692"/>
    </source>
</evidence>
<dbReference type="PANTHER" id="PTHR31357:SF16">
    <property type="entry name" value="G_PROTEIN_RECEP_F1_2 DOMAIN-CONTAINING PROTEIN-RELATED"/>
    <property type="match status" value="1"/>
</dbReference>
<feature type="transmembrane region" description="Helical" evidence="5">
    <location>
        <begin position="62"/>
        <end position="87"/>
    </location>
</feature>
<keyword evidence="3 5" id="KW-1133">Transmembrane helix</keyword>
<comment type="subcellular location">
    <subcellularLocation>
        <location evidence="1">Membrane</location>
        <topology evidence="1">Multi-pass membrane protein</topology>
    </subcellularLocation>
</comment>
<keyword evidence="4 5" id="KW-0472">Membrane</keyword>
<reference evidence="6" key="1">
    <citation type="submission" date="2007-07" db="EMBL/GenBank/DDBJ databases">
        <title>PCAP assembly of the Caenorhabditis remanei genome.</title>
        <authorList>
            <consortium name="The Caenorhabditis remanei Sequencing Consortium"/>
            <person name="Wilson R.K."/>
        </authorList>
    </citation>
    <scope>NUCLEOTIDE SEQUENCE [LARGE SCALE GENOMIC DNA]</scope>
    <source>
        <strain evidence="6">PB4641</strain>
    </source>
</reference>
<dbReference type="Proteomes" id="UP000008281">
    <property type="component" value="Unassembled WGS sequence"/>
</dbReference>
<keyword evidence="7" id="KW-1185">Reference proteome</keyword>
<dbReference type="eggNOG" id="ENOG502T1ZG">
    <property type="taxonomic scope" value="Eukaryota"/>
</dbReference>
<dbReference type="AlphaFoldDB" id="E3ME29"/>
<dbReference type="InterPro" id="IPR051080">
    <property type="entry name" value="Nematode_rcpt-like_serp_alpha"/>
</dbReference>
<dbReference type="OrthoDB" id="5820030at2759"/>
<protein>
    <recommendedName>
        <fullName evidence="8">G-protein coupled receptors family 1 profile domain-containing protein</fullName>
    </recommendedName>
</protein>
<dbReference type="GO" id="GO:0004984">
    <property type="term" value="F:olfactory receptor activity"/>
    <property type="evidence" value="ECO:0007669"/>
    <property type="project" value="TreeGrafter"/>
</dbReference>
<evidence type="ECO:0000313" key="6">
    <source>
        <dbReference type="EMBL" id="EFO99469.1"/>
    </source>
</evidence>
<accession>E3ME29</accession>
<sequence>MTQSTMVIPETVCAFNRSVATNFLYLLPEIMCSLSGIASVVVIAYSFFLYGFRLLFHYNAKILMILLTLFILIFSLDIIFVCTRQVYIALTFQNDCDLVFDTASCSIFRRVALTCFVGVTSTQFSQMLERLVATVLKEKYEFQTQWLGGLFILFSVLSAILAVEWTLWNENPLEPMTHCLAYSASDSIGERAYMMFYGILAVDLLILIVFLALYQNNKRKVLTAGLNKKYQQYENLVVLRALFPMVLLNTIFVSTYILTAMVVRFFRECMTITNYKLIAINTFVSLSFILQFDIFLFQIFPYVSLLLAVTILITTKSEFRRRQQRKLKPNGKITTQTYFNQYQRQWSVISERK</sequence>
<dbReference type="InParanoid" id="E3ME29"/>
<evidence type="ECO:0000256" key="5">
    <source>
        <dbReference type="SAM" id="Phobius"/>
    </source>
</evidence>
<feature type="transmembrane region" description="Helical" evidence="5">
    <location>
        <begin position="235"/>
        <end position="258"/>
    </location>
</feature>
<evidence type="ECO:0000313" key="7">
    <source>
        <dbReference type="Proteomes" id="UP000008281"/>
    </source>
</evidence>
<keyword evidence="2 5" id="KW-0812">Transmembrane</keyword>
<feature type="transmembrane region" description="Helical" evidence="5">
    <location>
        <begin position="192"/>
        <end position="214"/>
    </location>
</feature>
<dbReference type="EMBL" id="DS268438">
    <property type="protein sequence ID" value="EFO99469.1"/>
    <property type="molecule type" value="Genomic_DNA"/>
</dbReference>
<feature type="transmembrane region" description="Helical" evidence="5">
    <location>
        <begin position="25"/>
        <end position="50"/>
    </location>
</feature>
<dbReference type="GO" id="GO:0016020">
    <property type="term" value="C:membrane"/>
    <property type="evidence" value="ECO:0007669"/>
    <property type="project" value="UniProtKB-SubCell"/>
</dbReference>
<dbReference type="PANTHER" id="PTHR31357">
    <property type="entry name" value="SERPENTINE RECEPTOR CLASS ALPHA-10"/>
    <property type="match status" value="1"/>
</dbReference>